<evidence type="ECO:0000256" key="1">
    <source>
        <dbReference type="SAM" id="MobiDB-lite"/>
    </source>
</evidence>
<gene>
    <name evidence="2" type="ORF">FGO68_gene7625</name>
</gene>
<feature type="compositionally biased region" description="Acidic residues" evidence="1">
    <location>
        <begin position="319"/>
        <end position="329"/>
    </location>
</feature>
<dbReference type="EMBL" id="RRYP01001220">
    <property type="protein sequence ID" value="TNV86236.1"/>
    <property type="molecule type" value="Genomic_DNA"/>
</dbReference>
<protein>
    <submittedName>
        <fullName evidence="2">Uncharacterized protein</fullName>
    </submittedName>
</protein>
<feature type="compositionally biased region" description="Low complexity" evidence="1">
    <location>
        <begin position="105"/>
        <end position="116"/>
    </location>
</feature>
<evidence type="ECO:0000313" key="3">
    <source>
        <dbReference type="Proteomes" id="UP000785679"/>
    </source>
</evidence>
<comment type="caution">
    <text evidence="2">The sequence shown here is derived from an EMBL/GenBank/DDBJ whole genome shotgun (WGS) entry which is preliminary data.</text>
</comment>
<accession>A0A8J8P2H5</accession>
<organism evidence="2 3">
    <name type="scientific">Halteria grandinella</name>
    <dbReference type="NCBI Taxonomy" id="5974"/>
    <lineage>
        <taxon>Eukaryota</taxon>
        <taxon>Sar</taxon>
        <taxon>Alveolata</taxon>
        <taxon>Ciliophora</taxon>
        <taxon>Intramacronucleata</taxon>
        <taxon>Spirotrichea</taxon>
        <taxon>Stichotrichia</taxon>
        <taxon>Sporadotrichida</taxon>
        <taxon>Halteriidae</taxon>
        <taxon>Halteria</taxon>
    </lineage>
</organism>
<feature type="region of interest" description="Disordered" evidence="1">
    <location>
        <begin position="305"/>
        <end position="351"/>
    </location>
</feature>
<dbReference type="AlphaFoldDB" id="A0A8J8P2H5"/>
<sequence length="452" mass="50717">MDQYLTSTSQQSLGGLSKFQKQSVSNVGLAPYLQRPTSSYLESGAPLTQGNKASHTSRAGGSKHRKKRGADLARLNIGIVSTAGGPSEHQRSRSPKKRGKSTNKGGTTTFGGIQQTPMTKASLEPVREKIKRFIMSMPHEKKIEHKYVMKVKGKCLNHFLGIIKTDLPRLAVEGFPQELNKQLPSLMFLPRYDLIWFDIQIEKRVATLKANFFVGYNLKHNFYKMGFLCLIGIAHLPESMSQVKFAKGFEFRPMFTTDIGDQIESELLSKIPKNTVMVTKNLFCAIRTVAGHILHRVPISGNVRYDDEAPPQTIRPESEYGDEEDDEEGIVDKELKRRQLDEEEKYSAGGNMLGMGHRFKGMHQSIVGLKGSVAGGIQETVILDELIDRGDDEEDEEVQRNMMNYNESEMGLQNPMMMESVADLAAYGKTVDDRKGPYSNYGFEQNEIPQIK</sequence>
<dbReference type="Proteomes" id="UP000785679">
    <property type="component" value="Unassembled WGS sequence"/>
</dbReference>
<feature type="compositionally biased region" description="Basic and acidic residues" evidence="1">
    <location>
        <begin position="330"/>
        <end position="340"/>
    </location>
</feature>
<feature type="compositionally biased region" description="Basic residues" evidence="1">
    <location>
        <begin position="92"/>
        <end position="101"/>
    </location>
</feature>
<feature type="region of interest" description="Disordered" evidence="1">
    <location>
        <begin position="39"/>
        <end position="118"/>
    </location>
</feature>
<name>A0A8J8P2H5_HALGN</name>
<feature type="compositionally biased region" description="Polar residues" evidence="1">
    <location>
        <begin position="39"/>
        <end position="59"/>
    </location>
</feature>
<proteinExistence type="predicted"/>
<dbReference type="OrthoDB" id="10546089at2759"/>
<keyword evidence="3" id="KW-1185">Reference proteome</keyword>
<evidence type="ECO:0000313" key="2">
    <source>
        <dbReference type="EMBL" id="TNV86236.1"/>
    </source>
</evidence>
<feature type="region of interest" description="Disordered" evidence="1">
    <location>
        <begin position="1"/>
        <end position="20"/>
    </location>
</feature>
<reference evidence="2" key="1">
    <citation type="submission" date="2019-06" db="EMBL/GenBank/DDBJ databases">
        <authorList>
            <person name="Zheng W."/>
        </authorList>
    </citation>
    <scope>NUCLEOTIDE SEQUENCE</scope>
    <source>
        <strain evidence="2">QDHG01</strain>
    </source>
</reference>